<evidence type="ECO:0000313" key="3">
    <source>
        <dbReference type="EMBL" id="KAH0576623.1"/>
    </source>
</evidence>
<dbReference type="OrthoDB" id="10252393at2759"/>
<dbReference type="VEuPathDB" id="GiardiaDB:SS50377_22187"/>
<proteinExistence type="predicted"/>
<feature type="coiled-coil region" evidence="1">
    <location>
        <begin position="241"/>
        <end position="286"/>
    </location>
</feature>
<dbReference type="EMBL" id="AUWU02000002">
    <property type="protein sequence ID" value="KAH0576623.1"/>
    <property type="molecule type" value="Genomic_DNA"/>
</dbReference>
<gene>
    <name evidence="2" type="ORF">SS50377_14225</name>
    <name evidence="3" type="ORF">SS50377_22187</name>
</gene>
<reference evidence="3" key="2">
    <citation type="submission" date="2020-12" db="EMBL/GenBank/DDBJ databases">
        <title>New Spironucleus salmonicida genome in near-complete chromosomes.</title>
        <authorList>
            <person name="Xu F."/>
            <person name="Kurt Z."/>
            <person name="Jimenez-Gonzalez A."/>
            <person name="Astvaldsson A."/>
            <person name="Andersson J.O."/>
            <person name="Svard S.G."/>
        </authorList>
    </citation>
    <scope>NUCLEOTIDE SEQUENCE</scope>
    <source>
        <strain evidence="3">ATCC 50377</strain>
    </source>
</reference>
<evidence type="ECO:0000313" key="2">
    <source>
        <dbReference type="EMBL" id="EST45652.1"/>
    </source>
</evidence>
<feature type="coiled-coil region" evidence="1">
    <location>
        <begin position="10"/>
        <end position="43"/>
    </location>
</feature>
<reference evidence="2 3" key="1">
    <citation type="journal article" date="2014" name="PLoS Genet.">
        <title>The Genome of Spironucleus salmonicida Highlights a Fish Pathogen Adapted to Fluctuating Environments.</title>
        <authorList>
            <person name="Xu F."/>
            <person name="Jerlstrom-Hultqvist J."/>
            <person name="Einarsson E."/>
            <person name="Astvaldsson A."/>
            <person name="Svard S.G."/>
            <person name="Andersson J.O."/>
        </authorList>
    </citation>
    <scope>NUCLEOTIDE SEQUENCE</scope>
    <source>
        <strain evidence="3">ATCC 50377</strain>
    </source>
</reference>
<evidence type="ECO:0000313" key="4">
    <source>
        <dbReference type="Proteomes" id="UP000018208"/>
    </source>
</evidence>
<protein>
    <submittedName>
        <fullName evidence="2">Uncharacterized protein</fullName>
    </submittedName>
</protein>
<sequence length="1067" mass="122318">MSNNIIPQNVQKMLDQSQQLLDKMEQKQNKQSNEQNIQSATKQLLKKTAQLPELLEDPLPTRSTAMEFLMRNKGYLLDEDIKKKNQLIEDTAKQVVDSSLNNFFYNNVPDLSSAKYTENTQQHVQQVLSQAAPQKPQKYTFKAAKTQYRTLAKSIKIFETFMAQPIQDGASLFSYAYRGFAGSMFLIDDLMEALKIDNKDQAEALQLIKNTLKSAFSDQKSGEMLLVGETARLRQELYQINILLQKNKDRAKELIIALENKRKSEVNMLNNKIKEVENKRSQEVQQIIAKNMEYGDQVRTLRGILDVIKSDQSVQEVDNLRTKLKENDTQIESFIQQIKSYQQQIEDKVKEFEDFKIQSQTAEEQIQNLKYELKRSEMQKDYCKLCSAKVLDRSMKLTEEIQFKLERNVQIIQNIKSVETQIQQQQKIDDLFQILNNQIYVDEGDKLNYKLDLLQISKELLLIELKLRDMPKIQDLEQDIQFQKLEIDRLKVLEKDLTSLKKLYKNAIAKSSDGMSMSNTETIQGASVTNQKISENQITLLRCQPLFLLLPKLFSLHVTTTKSDNVLSVSSSQVQCIIQQFLNQLVVTCFRDNNSMIDTMTIKINPPTSNAPQQLNEPIQAIFNGWIHQQFVFSQSNNKVQDAELIVNKVAFILNVFSDVNSDIDVDDDSNFLSIGHLIFNQPMTADELQFLLFVYNLSVGGVDITKKLKPIYQIALTDKVQIQYLTLKRAILITQIVLNKAVLKGYFEKFIEQGKQTDMIKDIQQSDIQDYNVCDANMDFVKSILQNATQVVKIEGELEGIVSLVQTQFFIMSLLKAYRTEQLVRIEALRTMYAGFLLDTNEKIISDTNRYRIIKQIIESINPIAPKPVIDSIYLDTIWRSPSGLWAILIDSCRVRGLFSSGLRLPPIDCAMTLVGGYKDQSKDYQYDLLYNRLIGFINQFKGISLHLMQFEVFDLKAIGIQINTILQTQINRQNILMILNIIKTLIIKGITVVFSFISSTGNDLGSLDIRNGVDQGFKLSGSKRLPADIYLDSLTGLLGAFQSILGWTAHDDAKKETFKTTKKNK</sequence>
<feature type="coiled-coil region" evidence="1">
    <location>
        <begin position="324"/>
        <end position="379"/>
    </location>
</feature>
<accession>V6LLT6</accession>
<feature type="coiled-coil region" evidence="1">
    <location>
        <begin position="473"/>
        <end position="510"/>
    </location>
</feature>
<keyword evidence="1" id="KW-0175">Coiled coil</keyword>
<dbReference type="EMBL" id="KI546089">
    <property type="protein sequence ID" value="EST45652.1"/>
    <property type="molecule type" value="Genomic_DNA"/>
</dbReference>
<dbReference type="AlphaFoldDB" id="V6LLT6"/>
<name>V6LLT6_9EUKA</name>
<organism evidence="2">
    <name type="scientific">Spironucleus salmonicida</name>
    <dbReference type="NCBI Taxonomy" id="348837"/>
    <lineage>
        <taxon>Eukaryota</taxon>
        <taxon>Metamonada</taxon>
        <taxon>Diplomonadida</taxon>
        <taxon>Hexamitidae</taxon>
        <taxon>Hexamitinae</taxon>
        <taxon>Spironucleus</taxon>
    </lineage>
</organism>
<evidence type="ECO:0000256" key="1">
    <source>
        <dbReference type="SAM" id="Coils"/>
    </source>
</evidence>
<keyword evidence="4" id="KW-1185">Reference proteome</keyword>
<dbReference type="Proteomes" id="UP000018208">
    <property type="component" value="Unassembled WGS sequence"/>
</dbReference>